<evidence type="ECO:0000256" key="1">
    <source>
        <dbReference type="ARBA" id="ARBA00022737"/>
    </source>
</evidence>
<dbReference type="GO" id="GO:0009967">
    <property type="term" value="P:positive regulation of signal transduction"/>
    <property type="evidence" value="ECO:0007669"/>
    <property type="project" value="UniProtKB-ARBA"/>
</dbReference>
<dbReference type="eggNOG" id="KOG0146">
    <property type="taxonomic scope" value="Eukaryota"/>
</dbReference>
<evidence type="ECO:0000256" key="2">
    <source>
        <dbReference type="ARBA" id="ARBA00022884"/>
    </source>
</evidence>
<feature type="domain" description="RRM" evidence="5">
    <location>
        <begin position="17"/>
        <end position="97"/>
    </location>
</feature>
<protein>
    <recommendedName>
        <fullName evidence="5">RRM domain-containing protein</fullName>
    </recommendedName>
</protein>
<evidence type="ECO:0000256" key="4">
    <source>
        <dbReference type="SAM" id="MobiDB-lite"/>
    </source>
</evidence>
<dbReference type="GO" id="GO:0003729">
    <property type="term" value="F:mRNA binding"/>
    <property type="evidence" value="ECO:0007669"/>
    <property type="project" value="UniProtKB-ARBA"/>
</dbReference>
<organism evidence="6">
    <name type="scientific">Amphimedon queenslandica</name>
    <name type="common">Sponge</name>
    <dbReference type="NCBI Taxonomy" id="400682"/>
    <lineage>
        <taxon>Eukaryota</taxon>
        <taxon>Metazoa</taxon>
        <taxon>Porifera</taxon>
        <taxon>Demospongiae</taxon>
        <taxon>Heteroscleromorpha</taxon>
        <taxon>Haplosclerida</taxon>
        <taxon>Niphatidae</taxon>
        <taxon>Amphimedon</taxon>
    </lineage>
</organism>
<feature type="region of interest" description="Disordered" evidence="4">
    <location>
        <begin position="83"/>
        <end position="104"/>
    </location>
</feature>
<name>A0A1X7VNH7_AMPQE</name>
<dbReference type="SMART" id="SM00360">
    <property type="entry name" value="RRM"/>
    <property type="match status" value="3"/>
</dbReference>
<dbReference type="InParanoid" id="A0A1X7VNH7"/>
<sequence length="446" mass="49068">MEIENPQSAYDTDPDKIKLFVGQIPKEYDEEQIKALLEEFGPIHEINIIKDKEKRSKGCAFVTYCLKESAVNAQQNLHEKRTLPAMNHPMQVKPATQSNRDKGEDRRLFVGQLSPEMSDEQVANLFSPFGLVEDVSILRDKDGVSKKAAFVRMGSRNEAMTAIQGLHQSCTLPGVSHPVNVKIADTEREKEMKRFHHQVQVNQPPSAMAPNVRFSGLAPNIGIDTYSYMRQSMMPSALTLPSYQLAQLQQAAAAAATSVGNSFGLGTGAMPANMPLGSHLMANQPGPSPITYNSSPQGLGNLGSAVLSASANNPSNKIASEQQLMHSYQLPGMQQYQAAMSQGPHYGRYIHQKQREGPEGGNLFIYHLPNDIKDSDLANMFSQFGKVISAKVFLDKHTNLSKCFGFVSFETSQAGQAAIQAMNGFQIGTKRLKVQLKRPKEANKPY</sequence>
<keyword evidence="7" id="KW-1185">Reference proteome</keyword>
<dbReference type="PROSITE" id="PS50102">
    <property type="entry name" value="RRM"/>
    <property type="match status" value="3"/>
</dbReference>
<dbReference type="AlphaFoldDB" id="A0A1X7VNH7"/>
<dbReference type="InterPro" id="IPR035979">
    <property type="entry name" value="RBD_domain_sf"/>
</dbReference>
<evidence type="ECO:0000313" key="7">
    <source>
        <dbReference type="Proteomes" id="UP000007879"/>
    </source>
</evidence>
<dbReference type="OrthoDB" id="410044at2759"/>
<keyword evidence="2 3" id="KW-0694">RNA-binding</keyword>
<dbReference type="EnsemblMetazoa" id="Aqu2.1.41622_001">
    <property type="protein sequence ID" value="Aqu2.1.41622_001"/>
    <property type="gene ID" value="Aqu2.1.41622"/>
</dbReference>
<reference evidence="6" key="2">
    <citation type="submission" date="2017-05" db="UniProtKB">
        <authorList>
            <consortium name="EnsemblMetazoa"/>
        </authorList>
    </citation>
    <scope>IDENTIFICATION</scope>
</reference>
<dbReference type="Pfam" id="PF00076">
    <property type="entry name" value="RRM_1"/>
    <property type="match status" value="3"/>
</dbReference>
<gene>
    <name evidence="6" type="primary">100633414</name>
</gene>
<proteinExistence type="predicted"/>
<dbReference type="Gene3D" id="3.30.70.330">
    <property type="match status" value="3"/>
</dbReference>
<dbReference type="FunCoup" id="A0A1X7VNH7">
    <property type="interactions" value="687"/>
</dbReference>
<dbReference type="GO" id="GO:0010629">
    <property type="term" value="P:negative regulation of gene expression"/>
    <property type="evidence" value="ECO:0007669"/>
    <property type="project" value="UniProtKB-ARBA"/>
</dbReference>
<dbReference type="InterPro" id="IPR012677">
    <property type="entry name" value="Nucleotide-bd_a/b_plait_sf"/>
</dbReference>
<dbReference type="OMA" id="PIHEINI"/>
<evidence type="ECO:0000259" key="5">
    <source>
        <dbReference type="PROSITE" id="PS50102"/>
    </source>
</evidence>
<reference evidence="7" key="1">
    <citation type="journal article" date="2010" name="Nature">
        <title>The Amphimedon queenslandica genome and the evolution of animal complexity.</title>
        <authorList>
            <person name="Srivastava M."/>
            <person name="Simakov O."/>
            <person name="Chapman J."/>
            <person name="Fahey B."/>
            <person name="Gauthier M.E."/>
            <person name="Mitros T."/>
            <person name="Richards G.S."/>
            <person name="Conaco C."/>
            <person name="Dacre M."/>
            <person name="Hellsten U."/>
            <person name="Larroux C."/>
            <person name="Putnam N.H."/>
            <person name="Stanke M."/>
            <person name="Adamska M."/>
            <person name="Darling A."/>
            <person name="Degnan S.M."/>
            <person name="Oakley T.H."/>
            <person name="Plachetzki D.C."/>
            <person name="Zhai Y."/>
            <person name="Adamski M."/>
            <person name="Calcino A."/>
            <person name="Cummins S.F."/>
            <person name="Goodstein D.M."/>
            <person name="Harris C."/>
            <person name="Jackson D.J."/>
            <person name="Leys S.P."/>
            <person name="Shu S."/>
            <person name="Woodcroft B.J."/>
            <person name="Vervoort M."/>
            <person name="Kosik K.S."/>
            <person name="Manning G."/>
            <person name="Degnan B.M."/>
            <person name="Rokhsar D.S."/>
        </authorList>
    </citation>
    <scope>NUCLEOTIDE SEQUENCE [LARGE SCALE GENOMIC DNA]</scope>
</reference>
<feature type="domain" description="RRM" evidence="5">
    <location>
        <begin position="106"/>
        <end position="186"/>
    </location>
</feature>
<dbReference type="PANTHER" id="PTHR24012">
    <property type="entry name" value="RNA BINDING PROTEIN"/>
    <property type="match status" value="1"/>
</dbReference>
<feature type="domain" description="RRM" evidence="5">
    <location>
        <begin position="361"/>
        <end position="439"/>
    </location>
</feature>
<keyword evidence="1" id="KW-0677">Repeat</keyword>
<dbReference type="STRING" id="400682.A0A1X7VNH7"/>
<accession>A0A1X7VNH7</accession>
<dbReference type="EnsemblMetazoa" id="XM_020005531.1">
    <property type="protein sequence ID" value="XP_019861090.1"/>
    <property type="gene ID" value="LOC100633414"/>
</dbReference>
<dbReference type="GO" id="GO:0005737">
    <property type="term" value="C:cytoplasm"/>
    <property type="evidence" value="ECO:0007669"/>
    <property type="project" value="UniProtKB-ARBA"/>
</dbReference>
<evidence type="ECO:0000313" key="6">
    <source>
        <dbReference type="EnsemblMetazoa" id="Aqu2.1.41622_001"/>
    </source>
</evidence>
<dbReference type="FunFam" id="3.30.70.330:FF:000383">
    <property type="entry name" value="Sex lethal, isoform D"/>
    <property type="match status" value="1"/>
</dbReference>
<dbReference type="Proteomes" id="UP000007879">
    <property type="component" value="Unassembled WGS sequence"/>
</dbReference>
<dbReference type="SUPFAM" id="SSF54928">
    <property type="entry name" value="RNA-binding domain, RBD"/>
    <property type="match status" value="2"/>
</dbReference>
<dbReference type="FunFam" id="3.30.70.330:FF:000013">
    <property type="entry name" value="CUGBP Elav-like family member 1 isoform 2"/>
    <property type="match status" value="1"/>
</dbReference>
<dbReference type="InterPro" id="IPR000504">
    <property type="entry name" value="RRM_dom"/>
</dbReference>
<evidence type="ECO:0000256" key="3">
    <source>
        <dbReference type="PROSITE-ProRule" id="PRU00176"/>
    </source>
</evidence>